<dbReference type="InterPro" id="IPR029058">
    <property type="entry name" value="AB_hydrolase_fold"/>
</dbReference>
<dbReference type="Proteomes" id="UP000032408">
    <property type="component" value="Chromosome"/>
</dbReference>
<accession>A0A0D5C4F8</accession>
<name>A0A0D5C4F8_9ARCH</name>
<evidence type="ECO:0000313" key="2">
    <source>
        <dbReference type="EMBL" id="AJW71282.1"/>
    </source>
</evidence>
<dbReference type="GO" id="GO:0016787">
    <property type="term" value="F:hydrolase activity"/>
    <property type="evidence" value="ECO:0007669"/>
    <property type="project" value="InterPro"/>
</dbReference>
<dbReference type="STRING" id="1580092.NADRNF5_1601"/>
<dbReference type="SUPFAM" id="SSF53474">
    <property type="entry name" value="alpha/beta-Hydrolases"/>
    <property type="match status" value="1"/>
</dbReference>
<sequence length="289" mass="31722">MIKIIVKKFLFVSSVFLLFVIGFSSPAFAEQASGKPAWEVMSDKVCGDKLCSEVYSPNETVTPSSIAYFPPPLKQISQGTDPSHVTCTEGKELVLKQSSGLPACVNFSSVEKLISRGWAIHVLPDYINENNNSEIFTVGEYITESENVTYFDDVVGYLAKPVDDGNYPGIVMIHEWWGLNDNIKEMADKLASHGYVVLAVDLYEGNIATTSEQARVLVTSYDSERGVENMNSATEFINQNYSSEKIGSIGWCFGGGQSLNLALHNSEVDATVIYYGSLVTDSERLSSID</sequence>
<proteinExistence type="predicted"/>
<dbReference type="Pfam" id="PF01738">
    <property type="entry name" value="DLH"/>
    <property type="match status" value="1"/>
</dbReference>
<organism evidence="2 3">
    <name type="scientific">Nitrosopumilus adriaticus</name>
    <dbReference type="NCBI Taxonomy" id="1580092"/>
    <lineage>
        <taxon>Archaea</taxon>
        <taxon>Nitrososphaerota</taxon>
        <taxon>Nitrososphaeria</taxon>
        <taxon>Nitrosopumilales</taxon>
        <taxon>Nitrosopumilaceae</taxon>
        <taxon>Nitrosopumilus</taxon>
    </lineage>
</organism>
<dbReference type="HOGENOM" id="CLU_075476_0_0_2"/>
<keyword evidence="3" id="KW-1185">Reference proteome</keyword>
<dbReference type="PANTHER" id="PTHR46623">
    <property type="entry name" value="CARBOXYMETHYLENEBUTENOLIDASE-RELATED"/>
    <property type="match status" value="1"/>
</dbReference>
<protein>
    <recommendedName>
        <fullName evidence="1">Dienelactone hydrolase domain-containing protein</fullName>
    </recommendedName>
</protein>
<dbReference type="KEGG" id="nin:NADRNF5_1601"/>
<dbReference type="Gene3D" id="3.40.50.1820">
    <property type="entry name" value="alpha/beta hydrolase"/>
    <property type="match status" value="1"/>
</dbReference>
<evidence type="ECO:0000313" key="3">
    <source>
        <dbReference type="Proteomes" id="UP000032408"/>
    </source>
</evidence>
<dbReference type="PANTHER" id="PTHR46623:SF6">
    <property type="entry name" value="ALPHA_BETA-HYDROLASES SUPERFAMILY PROTEIN"/>
    <property type="match status" value="1"/>
</dbReference>
<reference evidence="2 3" key="2">
    <citation type="journal article" date="2016" name="ISME J.">
        <title>Physiological and genomic characterization of two novel marine thaumarchaeal strains indicates niche differentiation.</title>
        <authorList>
            <person name="Bayer B."/>
            <person name="Vojvoda J."/>
            <person name="Offre P."/>
            <person name="Alves R.J."/>
            <person name="Elisabeth N.H."/>
            <person name="Garcia J.A."/>
            <person name="Volland J.M."/>
            <person name="Srivastava A."/>
            <person name="Schleper C."/>
            <person name="Herndl G.J."/>
        </authorList>
    </citation>
    <scope>NUCLEOTIDE SEQUENCE [LARGE SCALE GENOMIC DNA]</scope>
    <source>
        <strain evidence="2 3">NF5</strain>
    </source>
</reference>
<dbReference type="InterPro" id="IPR051049">
    <property type="entry name" value="Dienelactone_hydrolase-like"/>
</dbReference>
<gene>
    <name evidence="2" type="ORF">NADRNF5_1601</name>
</gene>
<evidence type="ECO:0000259" key="1">
    <source>
        <dbReference type="Pfam" id="PF01738"/>
    </source>
</evidence>
<dbReference type="EMBL" id="CP011070">
    <property type="protein sequence ID" value="AJW71282.1"/>
    <property type="molecule type" value="Genomic_DNA"/>
</dbReference>
<feature type="domain" description="Dienelactone hydrolase" evidence="1">
    <location>
        <begin position="156"/>
        <end position="280"/>
    </location>
</feature>
<dbReference type="InterPro" id="IPR002925">
    <property type="entry name" value="Dienelactn_hydro"/>
</dbReference>
<dbReference type="AlphaFoldDB" id="A0A0D5C4F8"/>
<reference evidence="3" key="1">
    <citation type="submission" date="2015-03" db="EMBL/GenBank/DDBJ databases">
        <title>Characterization of two novel Thaumarchaeota isolated from the Northern Adriatic Sea.</title>
        <authorList>
            <person name="Bayer B."/>
            <person name="Vojvoda J."/>
            <person name="Offre P."/>
            <person name="Srivastava A."/>
            <person name="Elisabeth N."/>
            <person name="Garcia J.A.L."/>
            <person name="Schleper C."/>
            <person name="Herndl G.J."/>
        </authorList>
    </citation>
    <scope>NUCLEOTIDE SEQUENCE [LARGE SCALE GENOMIC DNA]</scope>
    <source>
        <strain evidence="3">NF5</strain>
    </source>
</reference>